<proteinExistence type="predicted"/>
<evidence type="ECO:0000313" key="2">
    <source>
        <dbReference type="EMBL" id="MEQ2521543.1"/>
    </source>
</evidence>
<feature type="transmembrane region" description="Helical" evidence="1">
    <location>
        <begin position="31"/>
        <end position="50"/>
    </location>
</feature>
<dbReference type="RefSeq" id="WP_349217003.1">
    <property type="nucleotide sequence ID" value="NZ_JBBMFA010000111.1"/>
</dbReference>
<reference evidence="2 3" key="1">
    <citation type="submission" date="2024-03" db="EMBL/GenBank/DDBJ databases">
        <title>Human intestinal bacterial collection.</title>
        <authorList>
            <person name="Pauvert C."/>
            <person name="Hitch T.C.A."/>
            <person name="Clavel T."/>
        </authorList>
    </citation>
    <scope>NUCLEOTIDE SEQUENCE [LARGE SCALE GENOMIC DNA]</scope>
    <source>
        <strain evidence="2 3">CLA-JM-H11</strain>
    </source>
</reference>
<evidence type="ECO:0008006" key="4">
    <source>
        <dbReference type="Google" id="ProtNLM"/>
    </source>
</evidence>
<gene>
    <name evidence="2" type="ORF">WMO24_14065</name>
</gene>
<protein>
    <recommendedName>
        <fullName evidence="4">PrgI family protein</fullName>
    </recommendedName>
</protein>
<dbReference type="EMBL" id="JBBMFA010000111">
    <property type="protein sequence ID" value="MEQ2521543.1"/>
    <property type="molecule type" value="Genomic_DNA"/>
</dbReference>
<sequence length="125" mass="14089">MEEKEYSNIYAIPANYTDSGKLLGGMVETRCAVEAIFLVGLVGYPELFWIPMPTTIRIVVMTVTLLPLGVVALMGADGGSLLQYLWNIIYFFTHRRKLHCRRVGYKYAQQTGKKRKNAKGKKAKA</sequence>
<keyword evidence="1" id="KW-0472">Membrane</keyword>
<keyword evidence="1" id="KW-1133">Transmembrane helix</keyword>
<accession>A0ABV1GIR0</accession>
<keyword evidence="1" id="KW-0812">Transmembrane</keyword>
<name>A0ABV1GIR0_9FIRM</name>
<feature type="transmembrane region" description="Helical" evidence="1">
    <location>
        <begin position="70"/>
        <end position="92"/>
    </location>
</feature>
<evidence type="ECO:0000313" key="3">
    <source>
        <dbReference type="Proteomes" id="UP001477672"/>
    </source>
</evidence>
<comment type="caution">
    <text evidence="2">The sequence shown here is derived from an EMBL/GenBank/DDBJ whole genome shotgun (WGS) entry which is preliminary data.</text>
</comment>
<organism evidence="2 3">
    <name type="scientific">Ruthenibacterium intestinale</name>
    <dbReference type="NCBI Taxonomy" id="3133163"/>
    <lineage>
        <taxon>Bacteria</taxon>
        <taxon>Bacillati</taxon>
        <taxon>Bacillota</taxon>
        <taxon>Clostridia</taxon>
        <taxon>Eubacteriales</taxon>
        <taxon>Oscillospiraceae</taxon>
        <taxon>Ruthenibacterium</taxon>
    </lineage>
</organism>
<evidence type="ECO:0000256" key="1">
    <source>
        <dbReference type="SAM" id="Phobius"/>
    </source>
</evidence>
<dbReference type="Proteomes" id="UP001477672">
    <property type="component" value="Unassembled WGS sequence"/>
</dbReference>
<keyword evidence="3" id="KW-1185">Reference proteome</keyword>